<evidence type="ECO:0000256" key="1">
    <source>
        <dbReference type="SAM" id="Phobius"/>
    </source>
</evidence>
<dbReference type="KEGG" id="caml:H6X83_02845"/>
<dbReference type="AlphaFoldDB" id="A0A7G9WIU1"/>
<protein>
    <submittedName>
        <fullName evidence="3">Polysaccharide deacetylase</fullName>
    </submittedName>
</protein>
<dbReference type="PROSITE" id="PS51677">
    <property type="entry name" value="NODB"/>
    <property type="match status" value="1"/>
</dbReference>
<gene>
    <name evidence="3" type="ORF">H6X83_02845</name>
</gene>
<feature type="transmembrane region" description="Helical" evidence="1">
    <location>
        <begin position="21"/>
        <end position="41"/>
    </location>
</feature>
<proteinExistence type="predicted"/>
<dbReference type="GO" id="GO:0016810">
    <property type="term" value="F:hydrolase activity, acting on carbon-nitrogen (but not peptide) bonds"/>
    <property type="evidence" value="ECO:0007669"/>
    <property type="project" value="InterPro"/>
</dbReference>
<dbReference type="SUPFAM" id="SSF88713">
    <property type="entry name" value="Glycoside hydrolase/deacetylase"/>
    <property type="match status" value="1"/>
</dbReference>
<keyword evidence="1" id="KW-1133">Transmembrane helix</keyword>
<dbReference type="EMBL" id="CP060696">
    <property type="protein sequence ID" value="QNO18603.1"/>
    <property type="molecule type" value="Genomic_DNA"/>
</dbReference>
<evidence type="ECO:0000259" key="2">
    <source>
        <dbReference type="PROSITE" id="PS51677"/>
    </source>
</evidence>
<reference evidence="3 4" key="1">
    <citation type="submission" date="2020-08" db="EMBL/GenBank/DDBJ databases">
        <authorList>
            <person name="Ren C."/>
            <person name="Gu Y."/>
            <person name="Xu Y."/>
        </authorList>
    </citation>
    <scope>NUCLEOTIDE SEQUENCE [LARGE SCALE GENOMIC DNA]</scope>
    <source>
        <strain evidence="3 4">LBM18003</strain>
    </source>
</reference>
<dbReference type="GO" id="GO:0005975">
    <property type="term" value="P:carbohydrate metabolic process"/>
    <property type="evidence" value="ECO:0007669"/>
    <property type="project" value="InterPro"/>
</dbReference>
<accession>A0A7G9WIU1</accession>
<keyword evidence="1" id="KW-0812">Transmembrane</keyword>
<dbReference type="InterPro" id="IPR002509">
    <property type="entry name" value="NODB_dom"/>
</dbReference>
<dbReference type="CDD" id="cd10944">
    <property type="entry name" value="CE4_SmPgdA_like"/>
    <property type="match status" value="1"/>
</dbReference>
<keyword evidence="4" id="KW-1185">Reference proteome</keyword>
<feature type="domain" description="NodB homology" evidence="2">
    <location>
        <begin position="118"/>
        <end position="308"/>
    </location>
</feature>
<evidence type="ECO:0000313" key="3">
    <source>
        <dbReference type="EMBL" id="QNO18603.1"/>
    </source>
</evidence>
<evidence type="ECO:0000313" key="4">
    <source>
        <dbReference type="Proteomes" id="UP000516046"/>
    </source>
</evidence>
<organism evidence="3 4">
    <name type="scientific">Caproicibacterium amylolyticum</name>
    <dbReference type="NCBI Taxonomy" id="2766537"/>
    <lineage>
        <taxon>Bacteria</taxon>
        <taxon>Bacillati</taxon>
        <taxon>Bacillota</taxon>
        <taxon>Clostridia</taxon>
        <taxon>Eubacteriales</taxon>
        <taxon>Oscillospiraceae</taxon>
        <taxon>Caproicibacterium</taxon>
    </lineage>
</organism>
<dbReference type="InterPro" id="IPR011330">
    <property type="entry name" value="Glyco_hydro/deAcase_b/a-brl"/>
</dbReference>
<dbReference type="Proteomes" id="UP000516046">
    <property type="component" value="Chromosome"/>
</dbReference>
<dbReference type="Pfam" id="PF01522">
    <property type="entry name" value="Polysacc_deac_1"/>
    <property type="match status" value="1"/>
</dbReference>
<dbReference type="RefSeq" id="WP_212507669.1">
    <property type="nucleotide sequence ID" value="NZ_CP060696.1"/>
</dbReference>
<dbReference type="PANTHER" id="PTHR10587">
    <property type="entry name" value="GLYCOSYL TRANSFERASE-RELATED"/>
    <property type="match status" value="1"/>
</dbReference>
<dbReference type="PANTHER" id="PTHR10587:SF125">
    <property type="entry name" value="POLYSACCHARIDE DEACETYLASE YHEN-RELATED"/>
    <property type="match status" value="1"/>
</dbReference>
<sequence length="370" mass="40577">MSYHKRMSARERRKQIHRRHAAIVAVCIVLVIALVGGTYGVTRLLLHQSQPVNSVSSVASAAKPAASSSEVPAASTGDPTKAGEAFEVGKTGLTGYEVKYPNLYARKKIGQWKNAEDKVVYLTFDDGPSSLTPQLLEVLKKNNVKATFFLTNQPEQRRDMHYIKDIYEAGCVCAVHSSCHNYKKIYASVDAFLADFNEMYEIIQKQTNGHAAPFFRFPGGSNNPQMTASVRQGIIKEMTRRGFFFYDWDIDSYDAMGADANAIYANVTKGISNGGNIPLMHNTAVKKATLSQIGNIIQYGVQNGYTFKPLDGTLDPSMYCFSNQIFIPLLKDNPNFKLSDKHEARFASLLGISSVSTSSTAASSAPLGGQ</sequence>
<dbReference type="Gene3D" id="3.20.20.370">
    <property type="entry name" value="Glycoside hydrolase/deacetylase"/>
    <property type="match status" value="1"/>
</dbReference>
<keyword evidence="1" id="KW-0472">Membrane</keyword>
<dbReference type="InterPro" id="IPR050248">
    <property type="entry name" value="Polysacc_deacetylase_ArnD"/>
</dbReference>
<name>A0A7G9WIU1_9FIRM</name>